<dbReference type="Gene3D" id="3.10.580.10">
    <property type="entry name" value="CBS-domain"/>
    <property type="match status" value="1"/>
</dbReference>
<proteinExistence type="predicted"/>
<dbReference type="GO" id="GO:0008773">
    <property type="term" value="F:[protein-PII] uridylyltransferase activity"/>
    <property type="evidence" value="ECO:0007669"/>
    <property type="project" value="InterPro"/>
</dbReference>
<dbReference type="SUPFAM" id="SSF51206">
    <property type="entry name" value="cAMP-binding domain-like"/>
    <property type="match status" value="1"/>
</dbReference>
<dbReference type="RefSeq" id="WP_007474302.1">
    <property type="nucleotide sequence ID" value="NZ_ABCJ01000003.1"/>
</dbReference>
<sequence length="582" mass="68123">MENIKSFLSFPPFDLLNDKEFRLIEDNIDIAFYEDKTKLYPDYVRIIIKGKIKGDEIYCEEDIVFAKEIIKNKEAEFEVINECLCYEIKKNIFLEIVQNNEKFKKFFLLDIATKIQNLRKRNQNQFSSFLSAKVNDLIIHEVTFVEKNNSIKDAVIKKENENTSAIIVDSNSIVTDSNLKKIILNDISIDDSIEKIATKNLITIDEEDFLFNALLLMTKHNIKRLVVKSKNKIIGIIEQIDLLSYFSNHSHLINIKIEKANNIEELKEITIDMIDLIDLLYNKGLKARYIAKIVSELNRKIFIKVSEIVFDNSYNFDNSYKENIALIVMGSEGRGEQIIRTDQDNGAIIDNNFKYENEKFSTFSNYLKFLGFPECPGKIMVNNPLWCDFLKNYQDRVFEWIENPTKENMMNLAIIMDANIVWGNKKYLVLLKEYLFNHLNENVTLLNNFASFVNQFEVGITFLGLKDELDLKKARFILVHSIRSFALEKKLMETSTVERIKKLHNLGIFDKQFATDLIESFDVILSFELKNKLKQIKNKETLKNIIHTKELTKIEKDMLKDALKIINELKKIINHHFKLSVF</sequence>
<dbReference type="SUPFAM" id="SSF54631">
    <property type="entry name" value="CBS-domain pair"/>
    <property type="match status" value="1"/>
</dbReference>
<dbReference type="SMART" id="SM00116">
    <property type="entry name" value="CBS"/>
    <property type="match status" value="1"/>
</dbReference>
<reference evidence="4 5" key="1">
    <citation type="journal article" date="2011" name="Stand. Genomic Sci.">
        <title>Draft genome sequence of Caminibacter mediatlanticus strain TB-2, an epsilonproteobacterium isolated from a deep-sea hydrothermal vent.</title>
        <authorList>
            <person name="Giovannelli D."/>
            <person name="Ferriera S."/>
            <person name="Johnson J."/>
            <person name="Kravitz S."/>
            <person name="Perez-Rodriguez I."/>
            <person name="Ricci J."/>
            <person name="O'Brien C."/>
            <person name="Voordeckers J.W."/>
            <person name="Bini E."/>
            <person name="Vetriani C."/>
        </authorList>
    </citation>
    <scope>NUCLEOTIDE SEQUENCE [LARGE SCALE GENOMIC DNA]</scope>
    <source>
        <strain evidence="4 5">TB-2</strain>
    </source>
</reference>
<dbReference type="EMBL" id="ABCJ01000003">
    <property type="protein sequence ID" value="EDM23772.1"/>
    <property type="molecule type" value="Genomic_DNA"/>
</dbReference>
<evidence type="ECO:0000259" key="3">
    <source>
        <dbReference type="PROSITE" id="PS51371"/>
    </source>
</evidence>
<dbReference type="InterPro" id="IPR000644">
    <property type="entry name" value="CBS_dom"/>
</dbReference>
<dbReference type="InterPro" id="IPR051257">
    <property type="entry name" value="Diverse_CBS-Domain"/>
</dbReference>
<dbReference type="Pfam" id="PF00571">
    <property type="entry name" value="CBS"/>
    <property type="match status" value="1"/>
</dbReference>
<evidence type="ECO:0000313" key="4">
    <source>
        <dbReference type="EMBL" id="EDM23772.1"/>
    </source>
</evidence>
<dbReference type="InterPro" id="IPR018490">
    <property type="entry name" value="cNMP-bd_dom_sf"/>
</dbReference>
<dbReference type="PANTHER" id="PTHR43080:SF2">
    <property type="entry name" value="CBS DOMAIN-CONTAINING PROTEIN"/>
    <property type="match status" value="1"/>
</dbReference>
<accession>A0AAI9AHK8</accession>
<dbReference type="CDD" id="cd05401">
    <property type="entry name" value="NT_GlnE_GlnD_like"/>
    <property type="match status" value="1"/>
</dbReference>
<feature type="domain" description="CBS" evidence="3">
    <location>
        <begin position="197"/>
        <end position="253"/>
    </location>
</feature>
<evidence type="ECO:0000256" key="1">
    <source>
        <dbReference type="ARBA" id="ARBA00023122"/>
    </source>
</evidence>
<name>A0AAI9AHK8_9BACT</name>
<dbReference type="InterPro" id="IPR005105">
    <property type="entry name" value="GlnD_Uridyltrans_N"/>
</dbReference>
<evidence type="ECO:0000256" key="2">
    <source>
        <dbReference type="PROSITE-ProRule" id="PRU00703"/>
    </source>
</evidence>
<protein>
    <submittedName>
        <fullName evidence="4">Cyclic nucleotide-binding domain (cNMP-BD) protein</fullName>
    </submittedName>
</protein>
<dbReference type="Proteomes" id="UP000003288">
    <property type="component" value="Unassembled WGS sequence"/>
</dbReference>
<keyword evidence="1 2" id="KW-0129">CBS domain</keyword>
<dbReference type="PANTHER" id="PTHR43080">
    <property type="entry name" value="CBS DOMAIN-CONTAINING PROTEIN CBSX3, MITOCHONDRIAL"/>
    <property type="match status" value="1"/>
</dbReference>
<dbReference type="Pfam" id="PF10335">
    <property type="entry name" value="DUF294_C"/>
    <property type="match status" value="1"/>
</dbReference>
<dbReference type="PROSITE" id="PS51371">
    <property type="entry name" value="CBS"/>
    <property type="match status" value="1"/>
</dbReference>
<dbReference type="AlphaFoldDB" id="A0AAI9AHK8"/>
<gene>
    <name evidence="4" type="ORF">CMTB2_00854</name>
</gene>
<dbReference type="InterPro" id="IPR018821">
    <property type="entry name" value="DUF294_put_nucleoTrafse_sb-bd"/>
</dbReference>
<dbReference type="Pfam" id="PF03445">
    <property type="entry name" value="DUF294"/>
    <property type="match status" value="1"/>
</dbReference>
<evidence type="ECO:0000313" key="5">
    <source>
        <dbReference type="Proteomes" id="UP000003288"/>
    </source>
</evidence>
<comment type="caution">
    <text evidence="4">The sequence shown here is derived from an EMBL/GenBank/DDBJ whole genome shotgun (WGS) entry which is preliminary data.</text>
</comment>
<dbReference type="InterPro" id="IPR046342">
    <property type="entry name" value="CBS_dom_sf"/>
</dbReference>
<organism evidence="4 5">
    <name type="scientific">Caminibacter mediatlanticus TB-2</name>
    <dbReference type="NCBI Taxonomy" id="391592"/>
    <lineage>
        <taxon>Bacteria</taxon>
        <taxon>Pseudomonadati</taxon>
        <taxon>Campylobacterota</taxon>
        <taxon>Epsilonproteobacteria</taxon>
        <taxon>Nautiliales</taxon>
        <taxon>Nautiliaceae</taxon>
        <taxon>Caminibacter</taxon>
    </lineage>
</organism>